<dbReference type="OrthoDB" id="14339at2759"/>
<proteinExistence type="predicted"/>
<dbReference type="EMBL" id="VDEP01000343">
    <property type="protein sequence ID" value="KAA1099054.1"/>
    <property type="molecule type" value="Genomic_DNA"/>
</dbReference>
<feature type="compositionally biased region" description="Low complexity" evidence="1">
    <location>
        <begin position="506"/>
        <end position="531"/>
    </location>
</feature>
<reference evidence="4 5" key="1">
    <citation type="submission" date="2019-05" db="EMBL/GenBank/DDBJ databases">
        <title>Emergence of the Ug99 lineage of the wheat stem rust pathogen through somatic hybridization.</title>
        <authorList>
            <person name="Li F."/>
            <person name="Upadhyaya N.M."/>
            <person name="Sperschneider J."/>
            <person name="Matny O."/>
            <person name="Nguyen-Phuc H."/>
            <person name="Mago R."/>
            <person name="Raley C."/>
            <person name="Miller M.E."/>
            <person name="Silverstein K.A.T."/>
            <person name="Henningsen E."/>
            <person name="Hirsch C.D."/>
            <person name="Visser B."/>
            <person name="Pretorius Z.A."/>
            <person name="Steffenson B.J."/>
            <person name="Schwessinger B."/>
            <person name="Dodds P.N."/>
            <person name="Figueroa M."/>
        </authorList>
    </citation>
    <scope>NUCLEOTIDE SEQUENCE [LARGE SCALE GENOMIC DNA]</scope>
    <source>
        <strain evidence="2">21-0</strain>
        <strain evidence="3 5">Ug99</strain>
    </source>
</reference>
<accession>A0A5B0LUW1</accession>
<sequence>MAESQSTIQKKMSSLSSLSIRHKQSSILNNNSSSQQPNPPNNSGSASAHQHRPSISSVSQLLPSNGSTYARSIAEEDCSMVYEPSSTGHPILNPSVTTPPNNNNNNNNNNSNSNSNNNTNTSSSAGSTTHPTNTVESLLTLAHKRITTLVYLKKVHQGKVHWFNTILLSRPELEKWFDHHRMITRTTKFAILGMSLSSLLDINNLQDFLKAMINLLHEFESIPNDNFKPKITSLSRGIFKQSSKSARKSAGGAGTDYSITLQDSGDPSFIYTPNIPFDLDYFEVWITLSDMLVEVYQKMIKFISSSSPTTPAGTATGTTTSSTTPSTSASTSGSTSTGTTLTTSTSNPTSGSLSATIAGSSAPTHPHSVLPTPSTTTTSTAATTAATASQLGSVPIHVPVPPTRSSSNYSIVSVHHTYLNSSHIELISRIDSKLKKLIVTLTKEIDGMARAAIREELAHLDPMLLSATTAAAASTTSSSSSSSPTPPAAAAASLHHHHHPHHHHQPSTSSSTNTNHLSLNLHHPNHSSSASFTLNDFNHTHEWD</sequence>
<dbReference type="Proteomes" id="UP000325313">
    <property type="component" value="Unassembled WGS sequence"/>
</dbReference>
<evidence type="ECO:0000313" key="2">
    <source>
        <dbReference type="EMBL" id="KAA1067869.1"/>
    </source>
</evidence>
<organism evidence="2 4">
    <name type="scientific">Puccinia graminis f. sp. tritici</name>
    <dbReference type="NCBI Taxonomy" id="56615"/>
    <lineage>
        <taxon>Eukaryota</taxon>
        <taxon>Fungi</taxon>
        <taxon>Dikarya</taxon>
        <taxon>Basidiomycota</taxon>
        <taxon>Pucciniomycotina</taxon>
        <taxon>Pucciniomycetes</taxon>
        <taxon>Pucciniales</taxon>
        <taxon>Pucciniaceae</taxon>
        <taxon>Puccinia</taxon>
    </lineage>
</organism>
<evidence type="ECO:0000313" key="4">
    <source>
        <dbReference type="Proteomes" id="UP000324748"/>
    </source>
</evidence>
<gene>
    <name evidence="2" type="ORF">PGT21_020175</name>
    <name evidence="3" type="ORF">PGTUg99_004168</name>
</gene>
<dbReference type="AlphaFoldDB" id="A0A5B0LUW1"/>
<feature type="compositionally biased region" description="Basic residues" evidence="1">
    <location>
        <begin position="494"/>
        <end position="505"/>
    </location>
</feature>
<dbReference type="PANTHER" id="PTHR37332:SF1">
    <property type="entry name" value="ELMO DOMAIN-CONTAINING PROTEIN"/>
    <property type="match status" value="1"/>
</dbReference>
<name>A0A5B0LUW1_PUCGR</name>
<evidence type="ECO:0000313" key="5">
    <source>
        <dbReference type="Proteomes" id="UP000325313"/>
    </source>
</evidence>
<feature type="region of interest" description="Disordered" evidence="1">
    <location>
        <begin position="1"/>
        <end position="63"/>
    </location>
</feature>
<feature type="compositionally biased region" description="Polar residues" evidence="1">
    <location>
        <begin position="53"/>
        <end position="63"/>
    </location>
</feature>
<feature type="region of interest" description="Disordered" evidence="1">
    <location>
        <begin position="82"/>
        <end position="131"/>
    </location>
</feature>
<feature type="compositionally biased region" description="Low complexity" evidence="1">
    <location>
        <begin position="25"/>
        <end position="47"/>
    </location>
</feature>
<dbReference type="PANTHER" id="PTHR37332">
    <property type="entry name" value="EXPRESSED PROTEIN"/>
    <property type="match status" value="1"/>
</dbReference>
<dbReference type="Proteomes" id="UP000324748">
    <property type="component" value="Unassembled WGS sequence"/>
</dbReference>
<keyword evidence="4" id="KW-1185">Reference proteome</keyword>
<feature type="compositionally biased region" description="Polar residues" evidence="1">
    <location>
        <begin position="1"/>
        <end position="19"/>
    </location>
</feature>
<evidence type="ECO:0000256" key="1">
    <source>
        <dbReference type="SAM" id="MobiDB-lite"/>
    </source>
</evidence>
<feature type="region of interest" description="Disordered" evidence="1">
    <location>
        <begin position="471"/>
        <end position="535"/>
    </location>
</feature>
<evidence type="ECO:0000313" key="3">
    <source>
        <dbReference type="EMBL" id="KAA1099054.1"/>
    </source>
</evidence>
<feature type="compositionally biased region" description="Low complexity" evidence="1">
    <location>
        <begin position="471"/>
        <end position="493"/>
    </location>
</feature>
<feature type="compositionally biased region" description="Low complexity" evidence="1">
    <location>
        <begin position="93"/>
        <end position="124"/>
    </location>
</feature>
<feature type="region of interest" description="Disordered" evidence="1">
    <location>
        <begin position="307"/>
        <end position="378"/>
    </location>
</feature>
<feature type="compositionally biased region" description="Low complexity" evidence="1">
    <location>
        <begin position="307"/>
        <end position="355"/>
    </location>
</feature>
<dbReference type="EMBL" id="VSWC01000184">
    <property type="protein sequence ID" value="KAA1067869.1"/>
    <property type="molecule type" value="Genomic_DNA"/>
</dbReference>
<protein>
    <submittedName>
        <fullName evidence="2">Uncharacterized protein</fullName>
    </submittedName>
</protein>
<comment type="caution">
    <text evidence="2">The sequence shown here is derived from an EMBL/GenBank/DDBJ whole genome shotgun (WGS) entry which is preliminary data.</text>
</comment>